<dbReference type="GO" id="GO:0006412">
    <property type="term" value="P:translation"/>
    <property type="evidence" value="ECO:0007669"/>
    <property type="project" value="InterPro"/>
</dbReference>
<dbReference type="HAMAP" id="MF_00382">
    <property type="entry name" value="Ribosomal_bL20"/>
    <property type="match status" value="1"/>
</dbReference>
<evidence type="ECO:0000256" key="8">
    <source>
        <dbReference type="RuleBase" id="RU000560"/>
    </source>
</evidence>
<comment type="similarity">
    <text evidence="1 7 8">Belongs to the bacterial ribosomal protein bL20 family.</text>
</comment>
<dbReference type="InterPro" id="IPR005813">
    <property type="entry name" value="Ribosomal_bL20"/>
</dbReference>
<evidence type="ECO:0000256" key="4">
    <source>
        <dbReference type="ARBA" id="ARBA00022980"/>
    </source>
</evidence>
<sequence>MPRVKRGVTARARHKKVLALAKGYRGRRKNVYRIAKQAVMRAGQYAYRDRRNKKRVFRALWIARINAAARSHGVTYSVFMNGLKKAAIELDRKVLADMAVTDKAAFAAIVNQVKANIAAA</sequence>
<dbReference type="RefSeq" id="WP_006712690.1">
    <property type="nucleotide sequence ID" value="NZ_JARJFG010000049.1"/>
</dbReference>
<evidence type="ECO:0000256" key="1">
    <source>
        <dbReference type="ARBA" id="ARBA00007698"/>
    </source>
</evidence>
<reference evidence="9 10" key="1">
    <citation type="journal article" date="2010" name="Int. J. Syst. Evol. Microbiol.">
        <title>Reclassification of Herbaspirillum putei as a later heterotypic synonym of Herbaspirillum huttiense, with the description of H. huttiense subsp. huttiense subsp. nov. and H. huttiense subsp. putei subsp. nov., comb. nov., and description of Herbaspirillum aquaticum sp. nov.</title>
        <authorList>
            <person name="Dobritsa A.P."/>
            <person name="Reddy M.C."/>
            <person name="Samadpour M."/>
        </authorList>
    </citation>
    <scope>NUCLEOTIDE SEQUENCE [LARGE SCALE GENOMIC DNA]</scope>
    <source>
        <strain evidence="9 10">IEH 4430</strain>
    </source>
</reference>
<dbReference type="Gene3D" id="6.10.160.10">
    <property type="match status" value="1"/>
</dbReference>
<keyword evidence="10" id="KW-1185">Reference proteome</keyword>
<dbReference type="GeneID" id="90164365"/>
<evidence type="ECO:0000256" key="5">
    <source>
        <dbReference type="ARBA" id="ARBA00023274"/>
    </source>
</evidence>
<dbReference type="GO" id="GO:1990904">
    <property type="term" value="C:ribonucleoprotein complex"/>
    <property type="evidence" value="ECO:0007669"/>
    <property type="project" value="UniProtKB-KW"/>
</dbReference>
<dbReference type="Proteomes" id="UP000214747">
    <property type="component" value="Unassembled WGS sequence"/>
</dbReference>
<comment type="function">
    <text evidence="7 8">Binds directly to 23S ribosomal RNA and is necessary for the in vitro assembly process of the 50S ribosomal subunit. It is not involved in the protein synthesizing functions of that subunit.</text>
</comment>
<evidence type="ECO:0000313" key="9">
    <source>
        <dbReference type="EMBL" id="OWY36139.1"/>
    </source>
</evidence>
<dbReference type="GO" id="GO:0003735">
    <property type="term" value="F:structural constituent of ribosome"/>
    <property type="evidence" value="ECO:0007669"/>
    <property type="project" value="InterPro"/>
</dbReference>
<dbReference type="GO" id="GO:0019843">
    <property type="term" value="F:rRNA binding"/>
    <property type="evidence" value="ECO:0007669"/>
    <property type="project" value="UniProtKB-UniRule"/>
</dbReference>
<gene>
    <name evidence="7" type="primary">rplT</name>
    <name evidence="9" type="ORF">CEJ45_02710</name>
</gene>
<name>A0A225SXX5_9BURK</name>
<dbReference type="NCBIfam" id="TIGR01032">
    <property type="entry name" value="rplT_bact"/>
    <property type="match status" value="1"/>
</dbReference>
<keyword evidence="3 7" id="KW-0694">RNA-binding</keyword>
<dbReference type="PRINTS" id="PR00062">
    <property type="entry name" value="RIBOSOMALL20"/>
</dbReference>
<dbReference type="Pfam" id="PF00453">
    <property type="entry name" value="Ribosomal_L20"/>
    <property type="match status" value="1"/>
</dbReference>
<dbReference type="AlphaFoldDB" id="A0A225SXX5"/>
<evidence type="ECO:0000256" key="3">
    <source>
        <dbReference type="ARBA" id="ARBA00022884"/>
    </source>
</evidence>
<dbReference type="FunFam" id="1.10.1900.20:FF:000001">
    <property type="entry name" value="50S ribosomal protein L20"/>
    <property type="match status" value="1"/>
</dbReference>
<dbReference type="GO" id="GO:0000027">
    <property type="term" value="P:ribosomal large subunit assembly"/>
    <property type="evidence" value="ECO:0007669"/>
    <property type="project" value="UniProtKB-UniRule"/>
</dbReference>
<dbReference type="Gene3D" id="1.10.1900.20">
    <property type="entry name" value="Ribosomal protein L20"/>
    <property type="match status" value="1"/>
</dbReference>
<dbReference type="CDD" id="cd07026">
    <property type="entry name" value="Ribosomal_L20"/>
    <property type="match status" value="1"/>
</dbReference>
<evidence type="ECO:0000256" key="2">
    <source>
        <dbReference type="ARBA" id="ARBA00022730"/>
    </source>
</evidence>
<dbReference type="EMBL" id="NJGV01000002">
    <property type="protein sequence ID" value="OWY36139.1"/>
    <property type="molecule type" value="Genomic_DNA"/>
</dbReference>
<dbReference type="InterPro" id="IPR035566">
    <property type="entry name" value="Ribosomal_protein_bL20_C"/>
</dbReference>
<protein>
    <recommendedName>
        <fullName evidence="6 7">Large ribosomal subunit protein bL20</fullName>
    </recommendedName>
</protein>
<keyword evidence="2 7" id="KW-0699">rRNA-binding</keyword>
<comment type="caution">
    <text evidence="9">The sequence shown here is derived from an EMBL/GenBank/DDBJ whole genome shotgun (WGS) entry which is preliminary data.</text>
</comment>
<accession>A0A225SXX5</accession>
<keyword evidence="5 7" id="KW-0687">Ribonucleoprotein</keyword>
<keyword evidence="4 7" id="KW-0689">Ribosomal protein</keyword>
<evidence type="ECO:0000256" key="6">
    <source>
        <dbReference type="ARBA" id="ARBA00035172"/>
    </source>
</evidence>
<dbReference type="GO" id="GO:0005840">
    <property type="term" value="C:ribosome"/>
    <property type="evidence" value="ECO:0007669"/>
    <property type="project" value="UniProtKB-KW"/>
</dbReference>
<evidence type="ECO:0000313" key="10">
    <source>
        <dbReference type="Proteomes" id="UP000214747"/>
    </source>
</evidence>
<evidence type="ECO:0000256" key="7">
    <source>
        <dbReference type="HAMAP-Rule" id="MF_00382"/>
    </source>
</evidence>
<dbReference type="PANTHER" id="PTHR10986">
    <property type="entry name" value="39S RIBOSOMAL PROTEIN L20"/>
    <property type="match status" value="1"/>
</dbReference>
<dbReference type="SUPFAM" id="SSF74731">
    <property type="entry name" value="Ribosomal protein L20"/>
    <property type="match status" value="1"/>
</dbReference>
<dbReference type="PROSITE" id="PS00937">
    <property type="entry name" value="RIBOSOMAL_L20"/>
    <property type="match status" value="1"/>
</dbReference>
<organism evidence="9 10">
    <name type="scientific">Herbaspirillum aquaticum</name>
    <dbReference type="NCBI Taxonomy" id="568783"/>
    <lineage>
        <taxon>Bacteria</taxon>
        <taxon>Pseudomonadati</taxon>
        <taxon>Pseudomonadota</taxon>
        <taxon>Betaproteobacteria</taxon>
        <taxon>Burkholderiales</taxon>
        <taxon>Oxalobacteraceae</taxon>
        <taxon>Herbaspirillum</taxon>
    </lineage>
</organism>
<dbReference type="InterPro" id="IPR049946">
    <property type="entry name" value="RIBOSOMAL_L20_CS"/>
</dbReference>
<proteinExistence type="inferred from homology"/>